<evidence type="ECO:0000313" key="1">
    <source>
        <dbReference type="EMBL" id="WUQ82646.1"/>
    </source>
</evidence>
<dbReference type="Proteomes" id="UP001432222">
    <property type="component" value="Chromosome"/>
</dbReference>
<evidence type="ECO:0000313" key="3">
    <source>
        <dbReference type="Proteomes" id="UP001432222"/>
    </source>
</evidence>
<organism evidence="1 3">
    <name type="scientific">Kitasatospora purpeofusca</name>
    <dbReference type="NCBI Taxonomy" id="67352"/>
    <lineage>
        <taxon>Bacteria</taxon>
        <taxon>Bacillati</taxon>
        <taxon>Actinomycetota</taxon>
        <taxon>Actinomycetes</taxon>
        <taxon>Kitasatosporales</taxon>
        <taxon>Streptomycetaceae</taxon>
        <taxon>Kitasatospora</taxon>
    </lineage>
</organism>
<gene>
    <name evidence="1" type="ORF">OHA16_06390</name>
    <name evidence="2" type="ORF">OHA16_11900</name>
</gene>
<sequence length="196" mass="20975">MTTAPEQHTVHLDEQRFPCKYDGPRDYARTHVDGEGDIGLLVNSGETMVSIYLSPEVAESMGNTLAQAAAQSRATALEIERVRQEEAEAARRLGEMEAARRAEQARQAGQPYLVAGGSTSPAAFPQPVLADQLTAPQPIVTEIPSTPPTFADVMLPANDTTAERERAFLRASELLGPDSGVASRIAMANYLLKGAA</sequence>
<name>A0ABZ1TUP1_9ACTN</name>
<dbReference type="EMBL" id="CP108110">
    <property type="protein sequence ID" value="WUQ83607.1"/>
    <property type="molecule type" value="Genomic_DNA"/>
</dbReference>
<proteinExistence type="predicted"/>
<evidence type="ECO:0000313" key="2">
    <source>
        <dbReference type="EMBL" id="WUQ83607.1"/>
    </source>
</evidence>
<dbReference type="RefSeq" id="WP_328953701.1">
    <property type="nucleotide sequence ID" value="NZ_CP108110.1"/>
</dbReference>
<keyword evidence="3" id="KW-1185">Reference proteome</keyword>
<accession>A0ABZ1TUP1</accession>
<dbReference type="EMBL" id="CP108110">
    <property type="protein sequence ID" value="WUQ82646.1"/>
    <property type="molecule type" value="Genomic_DNA"/>
</dbReference>
<protein>
    <submittedName>
        <fullName evidence="1">Uncharacterized protein</fullName>
    </submittedName>
</protein>
<reference evidence="1" key="1">
    <citation type="submission" date="2022-10" db="EMBL/GenBank/DDBJ databases">
        <title>The complete genomes of actinobacterial strains from the NBC collection.</title>
        <authorList>
            <person name="Joergensen T.S."/>
            <person name="Alvarez Arevalo M."/>
            <person name="Sterndorff E.B."/>
            <person name="Faurdal D."/>
            <person name="Vuksanovic O."/>
            <person name="Mourched A.-S."/>
            <person name="Charusanti P."/>
            <person name="Shaw S."/>
            <person name="Blin K."/>
            <person name="Weber T."/>
        </authorList>
    </citation>
    <scope>NUCLEOTIDE SEQUENCE</scope>
    <source>
        <strain evidence="1">NBC_00222</strain>
    </source>
</reference>